<evidence type="ECO:0000313" key="3">
    <source>
        <dbReference type="Proteomes" id="UP000244336"/>
    </source>
</evidence>
<keyword evidence="3" id="KW-1185">Reference proteome</keyword>
<feature type="transmembrane region" description="Helical" evidence="1">
    <location>
        <begin position="75"/>
        <end position="93"/>
    </location>
</feature>
<name>A0A2T7BZ36_9POAL</name>
<accession>A0A2T7BZ36</accession>
<evidence type="ECO:0000256" key="1">
    <source>
        <dbReference type="SAM" id="Phobius"/>
    </source>
</evidence>
<keyword evidence="1" id="KW-1133">Transmembrane helix</keyword>
<organism evidence="2 3">
    <name type="scientific">Panicum hallii var. hallii</name>
    <dbReference type="NCBI Taxonomy" id="1504633"/>
    <lineage>
        <taxon>Eukaryota</taxon>
        <taxon>Viridiplantae</taxon>
        <taxon>Streptophyta</taxon>
        <taxon>Embryophyta</taxon>
        <taxon>Tracheophyta</taxon>
        <taxon>Spermatophyta</taxon>
        <taxon>Magnoliopsida</taxon>
        <taxon>Liliopsida</taxon>
        <taxon>Poales</taxon>
        <taxon>Poaceae</taxon>
        <taxon>PACMAD clade</taxon>
        <taxon>Panicoideae</taxon>
        <taxon>Panicodae</taxon>
        <taxon>Paniceae</taxon>
        <taxon>Panicinae</taxon>
        <taxon>Panicum</taxon>
        <taxon>Panicum sect. Panicum</taxon>
    </lineage>
</organism>
<reference evidence="2 3" key="1">
    <citation type="submission" date="2018-04" db="EMBL/GenBank/DDBJ databases">
        <title>WGS assembly of Panicum hallii var. hallii HAL2.</title>
        <authorList>
            <person name="Lovell J."/>
            <person name="Jenkins J."/>
            <person name="Lowry D."/>
            <person name="Mamidi S."/>
            <person name="Sreedasyam A."/>
            <person name="Weng X."/>
            <person name="Barry K."/>
            <person name="Bonette J."/>
            <person name="Campitelli B."/>
            <person name="Daum C."/>
            <person name="Gordon S."/>
            <person name="Gould B."/>
            <person name="Lipzen A."/>
            <person name="MacQueen A."/>
            <person name="Palacio-Mejia J."/>
            <person name="Plott C."/>
            <person name="Shakirov E."/>
            <person name="Shu S."/>
            <person name="Yoshinaga Y."/>
            <person name="Zane M."/>
            <person name="Rokhsar D."/>
            <person name="Grimwood J."/>
            <person name="Schmutz J."/>
            <person name="Juenger T."/>
        </authorList>
    </citation>
    <scope>NUCLEOTIDE SEQUENCE [LARGE SCALE GENOMIC DNA]</scope>
    <source>
        <strain evidence="3">cv. HAL2</strain>
    </source>
</reference>
<keyword evidence="1" id="KW-0472">Membrane</keyword>
<feature type="transmembrane region" description="Helical" evidence="1">
    <location>
        <begin position="34"/>
        <end position="54"/>
    </location>
</feature>
<keyword evidence="1" id="KW-0812">Transmembrane</keyword>
<sequence length="102" mass="11672">MSTRLEKKTLWCLFVVFCFRWSLPSFFSWIRLRFPFTSALSISVATLHFGSRFFMHCMRFHLLVLICRSRSPLDMILCPLSTILPLLCLPAAVPGGGPFQTG</sequence>
<dbReference type="AlphaFoldDB" id="A0A2T7BZ36"/>
<dbReference type="EMBL" id="CM009757">
    <property type="protein sequence ID" value="PUZ36336.1"/>
    <property type="molecule type" value="Genomic_DNA"/>
</dbReference>
<evidence type="ECO:0000313" key="2">
    <source>
        <dbReference type="EMBL" id="PUZ36336.1"/>
    </source>
</evidence>
<proteinExistence type="predicted"/>
<protein>
    <submittedName>
        <fullName evidence="2">Uncharacterized protein</fullName>
    </submittedName>
</protein>
<dbReference type="Gramene" id="PUZ36336">
    <property type="protein sequence ID" value="PUZ36336"/>
    <property type="gene ID" value="GQ55_9G030400"/>
</dbReference>
<gene>
    <name evidence="2" type="ORF">GQ55_9G030400</name>
</gene>
<dbReference type="Proteomes" id="UP000244336">
    <property type="component" value="Chromosome 9"/>
</dbReference>